<evidence type="ECO:0000313" key="3">
    <source>
        <dbReference type="EMBL" id="CRL01318.1"/>
    </source>
</evidence>
<accession>A0A1J1IQE1</accession>
<reference evidence="3 4" key="1">
    <citation type="submission" date="2015-04" db="EMBL/GenBank/DDBJ databases">
        <authorList>
            <person name="Syromyatnikov M.Y."/>
            <person name="Popov V.N."/>
        </authorList>
    </citation>
    <scope>NUCLEOTIDE SEQUENCE [LARGE SCALE GENOMIC DNA]</scope>
</reference>
<evidence type="ECO:0000313" key="4">
    <source>
        <dbReference type="Proteomes" id="UP000183832"/>
    </source>
</evidence>
<feature type="domain" description="Cathepsin propeptide inhibitor" evidence="2">
    <location>
        <begin position="2"/>
        <end position="35"/>
    </location>
</feature>
<keyword evidence="4" id="KW-1185">Reference proteome</keyword>
<feature type="region of interest" description="Disordered" evidence="1">
    <location>
        <begin position="26"/>
        <end position="56"/>
    </location>
</feature>
<name>A0A1J1IQE1_9DIPT</name>
<proteinExistence type="predicted"/>
<dbReference type="AlphaFoldDB" id="A0A1J1IQE1"/>
<dbReference type="EMBL" id="CVRI01000055">
    <property type="protein sequence ID" value="CRL01318.1"/>
    <property type="molecule type" value="Genomic_DNA"/>
</dbReference>
<protein>
    <submittedName>
        <fullName evidence="3">CLUMA_CG014672, isoform A</fullName>
    </submittedName>
</protein>
<dbReference type="InterPro" id="IPR013201">
    <property type="entry name" value="Prot_inhib_I29"/>
</dbReference>
<dbReference type="Pfam" id="PF08246">
    <property type="entry name" value="Inhibitor_I29"/>
    <property type="match status" value="1"/>
</dbReference>
<dbReference type="Proteomes" id="UP000183832">
    <property type="component" value="Unassembled WGS sequence"/>
</dbReference>
<dbReference type="SUPFAM" id="SSF54001">
    <property type="entry name" value="Cysteine proteinases"/>
    <property type="match status" value="1"/>
</dbReference>
<evidence type="ECO:0000256" key="1">
    <source>
        <dbReference type="SAM" id="MobiDB-lite"/>
    </source>
</evidence>
<organism evidence="3 4">
    <name type="scientific">Clunio marinus</name>
    <dbReference type="NCBI Taxonomy" id="568069"/>
    <lineage>
        <taxon>Eukaryota</taxon>
        <taxon>Metazoa</taxon>
        <taxon>Ecdysozoa</taxon>
        <taxon>Arthropoda</taxon>
        <taxon>Hexapoda</taxon>
        <taxon>Insecta</taxon>
        <taxon>Pterygota</taxon>
        <taxon>Neoptera</taxon>
        <taxon>Endopterygota</taxon>
        <taxon>Diptera</taxon>
        <taxon>Nematocera</taxon>
        <taxon>Chironomoidea</taxon>
        <taxon>Chironomidae</taxon>
        <taxon>Clunio</taxon>
    </lineage>
</organism>
<gene>
    <name evidence="3" type="ORF">CLUMA_CG014672</name>
</gene>
<dbReference type="InterPro" id="IPR038765">
    <property type="entry name" value="Papain-like_cys_pep_sf"/>
</dbReference>
<sequence length="70" mass="8124">MIFKENIIAIEKHNKLRNFTYTMDDNDAADMSDKERNLRRGSKPQPDSVHGSDFLPMVRGSLPRTINYAR</sequence>
<dbReference type="Gene3D" id="1.10.287.2250">
    <property type="match status" value="1"/>
</dbReference>
<evidence type="ECO:0000259" key="2">
    <source>
        <dbReference type="Pfam" id="PF08246"/>
    </source>
</evidence>